<dbReference type="Proteomes" id="UP000031668">
    <property type="component" value="Unassembled WGS sequence"/>
</dbReference>
<accession>A0A0C2J8D1</accession>
<protein>
    <submittedName>
        <fullName evidence="1">Uncharacterized protein</fullName>
    </submittedName>
</protein>
<gene>
    <name evidence="1" type="ORF">RF11_02768</name>
</gene>
<evidence type="ECO:0000313" key="2">
    <source>
        <dbReference type="Proteomes" id="UP000031668"/>
    </source>
</evidence>
<organism evidence="1 2">
    <name type="scientific">Thelohanellus kitauei</name>
    <name type="common">Myxosporean</name>
    <dbReference type="NCBI Taxonomy" id="669202"/>
    <lineage>
        <taxon>Eukaryota</taxon>
        <taxon>Metazoa</taxon>
        <taxon>Cnidaria</taxon>
        <taxon>Myxozoa</taxon>
        <taxon>Myxosporea</taxon>
        <taxon>Bivalvulida</taxon>
        <taxon>Platysporina</taxon>
        <taxon>Myxobolidae</taxon>
        <taxon>Thelohanellus</taxon>
    </lineage>
</organism>
<dbReference type="EMBL" id="JWZT01003910">
    <property type="protein sequence ID" value="KII65348.1"/>
    <property type="molecule type" value="Genomic_DNA"/>
</dbReference>
<proteinExistence type="predicted"/>
<sequence>MVILDYVEYVDRLYEIRVEILLRKYGSCSFSHVKVFRMVEQITMAVDVANDPTTFETLSATVIRFHISTQNLLFFALLHFKDQKIGLLAIGVLKQSISGTFLTGFQSNPRLKTAQSQTQVQIESTCNMNNGTQLQPNEEET</sequence>
<name>A0A0C2J8D1_THEKT</name>
<comment type="caution">
    <text evidence="1">The sequence shown here is derived from an EMBL/GenBank/DDBJ whole genome shotgun (WGS) entry which is preliminary data.</text>
</comment>
<reference evidence="1 2" key="1">
    <citation type="journal article" date="2014" name="Genome Biol. Evol.">
        <title>The genome of the myxosporean Thelohanellus kitauei shows adaptations to nutrient acquisition within its fish host.</title>
        <authorList>
            <person name="Yang Y."/>
            <person name="Xiong J."/>
            <person name="Zhou Z."/>
            <person name="Huo F."/>
            <person name="Miao W."/>
            <person name="Ran C."/>
            <person name="Liu Y."/>
            <person name="Zhang J."/>
            <person name="Feng J."/>
            <person name="Wang M."/>
            <person name="Wang M."/>
            <person name="Wang L."/>
            <person name="Yao B."/>
        </authorList>
    </citation>
    <scope>NUCLEOTIDE SEQUENCE [LARGE SCALE GENOMIC DNA]</scope>
    <source>
        <strain evidence="1">Wuqing</strain>
    </source>
</reference>
<dbReference type="AlphaFoldDB" id="A0A0C2J8D1"/>
<evidence type="ECO:0000313" key="1">
    <source>
        <dbReference type="EMBL" id="KII65348.1"/>
    </source>
</evidence>
<keyword evidence="2" id="KW-1185">Reference proteome</keyword>